<evidence type="ECO:0000256" key="1">
    <source>
        <dbReference type="ARBA" id="ARBA00010088"/>
    </source>
</evidence>
<dbReference type="Proteomes" id="UP001521150">
    <property type="component" value="Unassembled WGS sequence"/>
</dbReference>
<organism evidence="6 7">
    <name type="scientific">Kibdelosporangium philippinense</name>
    <dbReference type="NCBI Taxonomy" id="211113"/>
    <lineage>
        <taxon>Bacteria</taxon>
        <taxon>Bacillati</taxon>
        <taxon>Actinomycetota</taxon>
        <taxon>Actinomycetes</taxon>
        <taxon>Pseudonocardiales</taxon>
        <taxon>Pseudonocardiaceae</taxon>
        <taxon>Kibdelosporangium</taxon>
    </lineage>
</organism>
<keyword evidence="7" id="KW-1185">Reference proteome</keyword>
<dbReference type="InterPro" id="IPR029058">
    <property type="entry name" value="AB_hydrolase_fold"/>
</dbReference>
<evidence type="ECO:0000313" key="7">
    <source>
        <dbReference type="Proteomes" id="UP001521150"/>
    </source>
</evidence>
<protein>
    <submittedName>
        <fullName evidence="6">Alpha/beta hydrolase</fullName>
    </submittedName>
</protein>
<reference evidence="6 7" key="1">
    <citation type="submission" date="2021-12" db="EMBL/GenBank/DDBJ databases">
        <title>Genome sequence of Kibdelosporangium philippinense ATCC 49844.</title>
        <authorList>
            <person name="Fedorov E.A."/>
            <person name="Omeragic M."/>
            <person name="Shalygina K.F."/>
            <person name="Maclea K.S."/>
        </authorList>
    </citation>
    <scope>NUCLEOTIDE SEQUENCE [LARGE SCALE GENOMIC DNA]</scope>
    <source>
        <strain evidence="6 7">ATCC 49844</strain>
    </source>
</reference>
<dbReference type="EMBL" id="JAJVCN010000005">
    <property type="protein sequence ID" value="MCE7011919.1"/>
    <property type="molecule type" value="Genomic_DNA"/>
</dbReference>
<sequence length="464" mass="49920">MRLLVITSLLMGLAAVPAAAAGTTWTPCPDLPLECATVSVPLDYRQPAGRKIDIAVTRKKAAKPRGVLLLNPGGPGGRGRDMPLAVEQVAPPALVEAYDLIGFDPRGTGRSAPVSCGLTPEQTDMTKMLGYPAANGDIRVSADYARQIAKQCFQHSGDLLPHVTTANTARDMDRIRVALGERKISYFGTSYGSYLGAVYASLFPAQTDRFLLDSVLDPRDLWAGTWRNWGPGIEQRFDDFAVWAAAWNSTYGLGSTPSAVRDTYFALTAQLDARPVGGLTGNQLRVQTRMGLWFSDAEFPGLAKIWQSIKNGEPVQVPEAPMDQDVVATLWGISCNDVAASRNVAEYQLDVLADRKKNPISNGMPANIRPCAFWPVEPYEPAVRITDRGPSNIVLTQNLRDPATPLVGAQAMRSLLGNRSRLVTGDDGGHGAYLTNGNTCLDTAGTDFLVHGKFPAQDVHCGPA</sequence>
<comment type="caution">
    <text evidence="6">The sequence shown here is derived from an EMBL/GenBank/DDBJ whole genome shotgun (WGS) entry which is preliminary data.</text>
</comment>
<feature type="signal peptide" evidence="4">
    <location>
        <begin position="1"/>
        <end position="20"/>
    </location>
</feature>
<evidence type="ECO:0000256" key="2">
    <source>
        <dbReference type="ARBA" id="ARBA00022729"/>
    </source>
</evidence>
<dbReference type="InterPro" id="IPR013595">
    <property type="entry name" value="Pept_S33_TAP-like_C"/>
</dbReference>
<dbReference type="Pfam" id="PF08386">
    <property type="entry name" value="Abhydrolase_4"/>
    <property type="match status" value="1"/>
</dbReference>
<comment type="similarity">
    <text evidence="1">Belongs to the peptidase S33 family.</text>
</comment>
<dbReference type="InterPro" id="IPR051601">
    <property type="entry name" value="Serine_prot/Carboxylest_S33"/>
</dbReference>
<dbReference type="Gene3D" id="3.40.50.1820">
    <property type="entry name" value="alpha/beta hydrolase"/>
    <property type="match status" value="1"/>
</dbReference>
<keyword evidence="3 6" id="KW-0378">Hydrolase</keyword>
<dbReference type="RefSeq" id="WP_233734749.1">
    <property type="nucleotide sequence ID" value="NZ_JAJVCN010000005.1"/>
</dbReference>
<feature type="domain" description="Peptidase S33 tripeptidyl aminopeptidase-like C-terminal" evidence="5">
    <location>
        <begin position="368"/>
        <end position="461"/>
    </location>
</feature>
<dbReference type="PANTHER" id="PTHR43248:SF29">
    <property type="entry name" value="TRIPEPTIDYL AMINOPEPTIDASE"/>
    <property type="match status" value="1"/>
</dbReference>
<evidence type="ECO:0000256" key="3">
    <source>
        <dbReference type="ARBA" id="ARBA00022801"/>
    </source>
</evidence>
<proteinExistence type="inferred from homology"/>
<accession>A0ABS8ZWG9</accession>
<evidence type="ECO:0000313" key="6">
    <source>
        <dbReference type="EMBL" id="MCE7011919.1"/>
    </source>
</evidence>
<gene>
    <name evidence="6" type="ORF">LWC34_55280</name>
</gene>
<dbReference type="GO" id="GO:0016787">
    <property type="term" value="F:hydrolase activity"/>
    <property type="evidence" value="ECO:0007669"/>
    <property type="project" value="UniProtKB-KW"/>
</dbReference>
<keyword evidence="2 4" id="KW-0732">Signal</keyword>
<evidence type="ECO:0000256" key="4">
    <source>
        <dbReference type="SAM" id="SignalP"/>
    </source>
</evidence>
<evidence type="ECO:0000259" key="5">
    <source>
        <dbReference type="Pfam" id="PF08386"/>
    </source>
</evidence>
<dbReference type="SUPFAM" id="SSF53474">
    <property type="entry name" value="alpha/beta-Hydrolases"/>
    <property type="match status" value="1"/>
</dbReference>
<name>A0ABS8ZWG9_9PSEU</name>
<feature type="chain" id="PRO_5045090703" evidence="4">
    <location>
        <begin position="21"/>
        <end position="464"/>
    </location>
</feature>
<dbReference type="PANTHER" id="PTHR43248">
    <property type="entry name" value="2-SUCCINYL-6-HYDROXY-2,4-CYCLOHEXADIENE-1-CARBOXYLATE SYNTHASE"/>
    <property type="match status" value="1"/>
</dbReference>